<evidence type="ECO:0000256" key="2">
    <source>
        <dbReference type="ARBA" id="ARBA00022723"/>
    </source>
</evidence>
<evidence type="ECO:0000313" key="6">
    <source>
        <dbReference type="Proteomes" id="UP000295765"/>
    </source>
</evidence>
<dbReference type="GO" id="GO:0016832">
    <property type="term" value="F:aldehyde-lyase activity"/>
    <property type="evidence" value="ECO:0007669"/>
    <property type="project" value="TreeGrafter"/>
</dbReference>
<evidence type="ECO:0000259" key="4">
    <source>
        <dbReference type="Pfam" id="PF03328"/>
    </source>
</evidence>
<feature type="domain" description="HpcH/HpaI aldolase/citrate lyase" evidence="4">
    <location>
        <begin position="19"/>
        <end position="244"/>
    </location>
</feature>
<sequence>MDPRLHNPFKEALLAGQTQLGLWLSMANPYSAEIAATAGYDWLLIDGEHAPNDVPTILAQLQAVAAYPCHPVVRPVNDDPALIKQLLDIGARTLLVPMVDTAEQARDIVRAMRYPPNGIRGVGAMIARASRWGQIPNYEHDAEAGLCLLVQVETRRGLENLDEITRVDGVDGVFIGAADLSASLGYPGNAGHPEVRDAVSRAIRRIRELGKAAGMLATHESFARPYMDCGANFAAVAVDTVLLCRAMADNLALYRGGPEALPPSGAY</sequence>
<dbReference type="RefSeq" id="WP_132543129.1">
    <property type="nucleotide sequence ID" value="NZ_SLWY01000013.1"/>
</dbReference>
<comment type="caution">
    <text evidence="5">The sequence shown here is derived from an EMBL/GenBank/DDBJ whole genome shotgun (WGS) entry which is preliminary data.</text>
</comment>
<accession>A0A4R2L472</accession>
<keyword evidence="6" id="KW-1185">Reference proteome</keyword>
<dbReference type="FunFam" id="3.20.20.60:FF:000004">
    <property type="entry name" value="5-keto-4-deoxy-D-glucarate aldolase"/>
    <property type="match status" value="1"/>
</dbReference>
<dbReference type="Gene3D" id="3.20.20.60">
    <property type="entry name" value="Phosphoenolpyruvate-binding domains"/>
    <property type="match status" value="1"/>
</dbReference>
<dbReference type="OrthoDB" id="86160at2"/>
<dbReference type="InterPro" id="IPR005000">
    <property type="entry name" value="Aldolase/citrate-lyase_domain"/>
</dbReference>
<proteinExistence type="inferred from homology"/>
<dbReference type="Pfam" id="PF03328">
    <property type="entry name" value="HpcH_HpaI"/>
    <property type="match status" value="1"/>
</dbReference>
<evidence type="ECO:0000256" key="3">
    <source>
        <dbReference type="ARBA" id="ARBA00023239"/>
    </source>
</evidence>
<gene>
    <name evidence="5" type="ORF">EV699_11310</name>
</gene>
<dbReference type="InterPro" id="IPR040442">
    <property type="entry name" value="Pyrv_kinase-like_dom_sf"/>
</dbReference>
<dbReference type="GO" id="GO:0005737">
    <property type="term" value="C:cytoplasm"/>
    <property type="evidence" value="ECO:0007669"/>
    <property type="project" value="UniProtKB-ARBA"/>
</dbReference>
<reference evidence="5 6" key="1">
    <citation type="submission" date="2019-03" db="EMBL/GenBank/DDBJ databases">
        <title>Genomic Encyclopedia of Type Strains, Phase IV (KMG-IV): sequencing the most valuable type-strain genomes for metagenomic binning, comparative biology and taxonomic classification.</title>
        <authorList>
            <person name="Goeker M."/>
        </authorList>
    </citation>
    <scope>NUCLEOTIDE SEQUENCE [LARGE SCALE GENOMIC DNA]</scope>
    <source>
        <strain evidence="5 6">DSM 25287</strain>
    </source>
</reference>
<evidence type="ECO:0000313" key="5">
    <source>
        <dbReference type="EMBL" id="TCO80532.1"/>
    </source>
</evidence>
<organism evidence="5 6">
    <name type="scientific">Plasticicumulans lactativorans</name>
    <dbReference type="NCBI Taxonomy" id="1133106"/>
    <lineage>
        <taxon>Bacteria</taxon>
        <taxon>Pseudomonadati</taxon>
        <taxon>Pseudomonadota</taxon>
        <taxon>Gammaproteobacteria</taxon>
        <taxon>Candidatus Competibacteraceae</taxon>
        <taxon>Plasticicumulans</taxon>
    </lineage>
</organism>
<keyword evidence="3" id="KW-0456">Lyase</keyword>
<dbReference type="InterPro" id="IPR012689">
    <property type="entry name" value="HpaI"/>
</dbReference>
<dbReference type="InterPro" id="IPR015813">
    <property type="entry name" value="Pyrv/PenolPyrv_kinase-like_dom"/>
</dbReference>
<dbReference type="EMBL" id="SLWY01000013">
    <property type="protein sequence ID" value="TCO80532.1"/>
    <property type="molecule type" value="Genomic_DNA"/>
</dbReference>
<dbReference type="Proteomes" id="UP000295765">
    <property type="component" value="Unassembled WGS sequence"/>
</dbReference>
<dbReference type="GO" id="GO:0010124">
    <property type="term" value="P:phenylacetate catabolic process"/>
    <property type="evidence" value="ECO:0007669"/>
    <property type="project" value="InterPro"/>
</dbReference>
<evidence type="ECO:0000256" key="1">
    <source>
        <dbReference type="ARBA" id="ARBA00005568"/>
    </source>
</evidence>
<dbReference type="SUPFAM" id="SSF51621">
    <property type="entry name" value="Phosphoenolpyruvate/pyruvate domain"/>
    <property type="match status" value="1"/>
</dbReference>
<name>A0A4R2L472_9GAMM</name>
<dbReference type="InterPro" id="IPR050251">
    <property type="entry name" value="HpcH-HpaI_aldolase"/>
</dbReference>
<dbReference type="AlphaFoldDB" id="A0A4R2L472"/>
<dbReference type="PANTHER" id="PTHR30502:SF0">
    <property type="entry name" value="PHOSPHOENOLPYRUVATE CARBOXYLASE FAMILY PROTEIN"/>
    <property type="match status" value="1"/>
</dbReference>
<keyword evidence="2" id="KW-0479">Metal-binding</keyword>
<dbReference type="PANTHER" id="PTHR30502">
    <property type="entry name" value="2-KETO-3-DEOXY-L-RHAMNONATE ALDOLASE"/>
    <property type="match status" value="1"/>
</dbReference>
<dbReference type="NCBIfam" id="TIGR02311">
    <property type="entry name" value="HpaI"/>
    <property type="match status" value="1"/>
</dbReference>
<protein>
    <submittedName>
        <fullName evidence="5">2,4-dihydroxyhept-2-enedioate aldolase</fullName>
    </submittedName>
</protein>
<dbReference type="GO" id="GO:0046872">
    <property type="term" value="F:metal ion binding"/>
    <property type="evidence" value="ECO:0007669"/>
    <property type="project" value="UniProtKB-KW"/>
</dbReference>
<comment type="similarity">
    <text evidence="1">Belongs to the HpcH/HpaI aldolase family.</text>
</comment>